<feature type="domain" description="FAD-binding PCMH-type" evidence="6">
    <location>
        <begin position="89"/>
        <end position="280"/>
    </location>
</feature>
<dbReference type="PANTHER" id="PTHR42973">
    <property type="entry name" value="BINDING OXIDOREDUCTASE, PUTATIVE (AFU_ORTHOLOGUE AFUA_1G17690)-RELATED"/>
    <property type="match status" value="1"/>
</dbReference>
<feature type="chain" id="PRO_5003072269" evidence="5">
    <location>
        <begin position="25"/>
        <end position="387"/>
    </location>
</feature>
<evidence type="ECO:0000256" key="4">
    <source>
        <dbReference type="ARBA" id="ARBA00023002"/>
    </source>
</evidence>
<dbReference type="STRING" id="656061.D5GB99"/>
<dbReference type="OMA" id="RINEITY"/>
<dbReference type="AlphaFoldDB" id="D5GB99"/>
<dbReference type="HOGENOM" id="CLU_714089_0_0_1"/>
<dbReference type="InterPro" id="IPR006094">
    <property type="entry name" value="Oxid_FAD_bind_N"/>
</dbReference>
<evidence type="ECO:0000313" key="8">
    <source>
        <dbReference type="Proteomes" id="UP000006911"/>
    </source>
</evidence>
<keyword evidence="8" id="KW-1185">Reference proteome</keyword>
<dbReference type="KEGG" id="tml:GSTUM_00000533001"/>
<proteinExistence type="inferred from homology"/>
<keyword evidence="4" id="KW-0560">Oxidoreductase</keyword>
<keyword evidence="3" id="KW-0274">FAD</keyword>
<evidence type="ECO:0000256" key="2">
    <source>
        <dbReference type="ARBA" id="ARBA00022630"/>
    </source>
</evidence>
<dbReference type="Gene3D" id="3.40.462.20">
    <property type="match status" value="1"/>
</dbReference>
<keyword evidence="2" id="KW-0285">Flavoprotein</keyword>
<reference evidence="7 8" key="1">
    <citation type="journal article" date="2010" name="Nature">
        <title>Perigord black truffle genome uncovers evolutionary origins and mechanisms of symbiosis.</title>
        <authorList>
            <person name="Martin F."/>
            <person name="Kohler A."/>
            <person name="Murat C."/>
            <person name="Balestrini R."/>
            <person name="Coutinho P.M."/>
            <person name="Jaillon O."/>
            <person name="Montanini B."/>
            <person name="Morin E."/>
            <person name="Noel B."/>
            <person name="Percudani R."/>
            <person name="Porcel B."/>
            <person name="Rubini A."/>
            <person name="Amicucci A."/>
            <person name="Amselem J."/>
            <person name="Anthouard V."/>
            <person name="Arcioni S."/>
            <person name="Artiguenave F."/>
            <person name="Aury J.M."/>
            <person name="Ballario P."/>
            <person name="Bolchi A."/>
            <person name="Brenna A."/>
            <person name="Brun A."/>
            <person name="Buee M."/>
            <person name="Cantarel B."/>
            <person name="Chevalier G."/>
            <person name="Couloux A."/>
            <person name="Da Silva C."/>
            <person name="Denoeud F."/>
            <person name="Duplessis S."/>
            <person name="Ghignone S."/>
            <person name="Hilselberger B."/>
            <person name="Iotti M."/>
            <person name="Marcais B."/>
            <person name="Mello A."/>
            <person name="Miranda M."/>
            <person name="Pacioni G."/>
            <person name="Quesneville H."/>
            <person name="Riccioni C."/>
            <person name="Ruotolo R."/>
            <person name="Splivallo R."/>
            <person name="Stocchi V."/>
            <person name="Tisserant E."/>
            <person name="Viscomi A.R."/>
            <person name="Zambonelli A."/>
            <person name="Zampieri E."/>
            <person name="Henrissat B."/>
            <person name="Lebrun M.H."/>
            <person name="Paolocci F."/>
            <person name="Bonfante P."/>
            <person name="Ottonello S."/>
            <person name="Wincker P."/>
        </authorList>
    </citation>
    <scope>NUCLEOTIDE SEQUENCE [LARGE SCALE GENOMIC DNA]</scope>
    <source>
        <strain evidence="7 8">Mel28</strain>
    </source>
</reference>
<evidence type="ECO:0000256" key="3">
    <source>
        <dbReference type="ARBA" id="ARBA00022827"/>
    </source>
</evidence>
<evidence type="ECO:0000259" key="6">
    <source>
        <dbReference type="PROSITE" id="PS51387"/>
    </source>
</evidence>
<dbReference type="InterPro" id="IPR050416">
    <property type="entry name" value="FAD-linked_Oxidoreductase"/>
</dbReference>
<sequence>MFLKPPLTTFFLLLLSQTFQPADSRNTESTVLRLSPAKIACLDSRITGWGYSYISTDPEFEYLRTINLYSPPPNLQGEILTNPLSDHSAWATPECILSPRSAAEVSSALKAITAAGAPFAVRSGGHSPNLGWANIEGGVLVELSRINEITYDPANTNVVVGTGSRWGGVYSALEAYGRTAVGARVSPVGVGGFLLGGGLSHVSNEYGFGCDNVVEYEVVLANGTIVNANADAHPELYWALKGGTSNFGTPPPLPQPPTHQLTNCPHAGIVTRFTLKTIPMSKIWGGVITYNATQAVAVMDAIHAYHAEHISDLKSAISVQFILNAGVVLVTLMYAENVGSSPAAFAPFEELPHVASSMGSKSFVEFHDEWLVGDAANRYVFREREGK</sequence>
<dbReference type="GO" id="GO:0071949">
    <property type="term" value="F:FAD binding"/>
    <property type="evidence" value="ECO:0007669"/>
    <property type="project" value="InterPro"/>
</dbReference>
<dbReference type="InParanoid" id="D5GB99"/>
<dbReference type="RefSeq" id="XP_002837601.1">
    <property type="nucleotide sequence ID" value="XM_002837555.1"/>
</dbReference>
<dbReference type="GeneID" id="9181503"/>
<dbReference type="PANTHER" id="PTHR42973:SF54">
    <property type="entry name" value="FAD-BINDING PCMH-TYPE DOMAIN-CONTAINING PROTEIN"/>
    <property type="match status" value="1"/>
</dbReference>
<evidence type="ECO:0000313" key="7">
    <source>
        <dbReference type="EMBL" id="CAZ81792.1"/>
    </source>
</evidence>
<name>D5GB99_TUBMM</name>
<gene>
    <name evidence="7" type="ORF">GSTUM_00000533001</name>
</gene>
<comment type="similarity">
    <text evidence="1">Belongs to the oxygen-dependent FAD-linked oxidoreductase family.</text>
</comment>
<dbReference type="InterPro" id="IPR016169">
    <property type="entry name" value="FAD-bd_PCMH_sub2"/>
</dbReference>
<keyword evidence="5" id="KW-0732">Signal</keyword>
<dbReference type="GO" id="GO:0016491">
    <property type="term" value="F:oxidoreductase activity"/>
    <property type="evidence" value="ECO:0007669"/>
    <property type="project" value="UniProtKB-KW"/>
</dbReference>
<dbReference type="Gene3D" id="3.30.465.10">
    <property type="match status" value="2"/>
</dbReference>
<dbReference type="Pfam" id="PF01565">
    <property type="entry name" value="FAD_binding_4"/>
    <property type="match status" value="1"/>
</dbReference>
<evidence type="ECO:0000256" key="5">
    <source>
        <dbReference type="SAM" id="SignalP"/>
    </source>
</evidence>
<dbReference type="Proteomes" id="UP000006911">
    <property type="component" value="Unassembled WGS sequence"/>
</dbReference>
<dbReference type="eggNOG" id="KOG1231">
    <property type="taxonomic scope" value="Eukaryota"/>
</dbReference>
<dbReference type="EMBL" id="FN430089">
    <property type="protein sequence ID" value="CAZ81792.1"/>
    <property type="molecule type" value="Genomic_DNA"/>
</dbReference>
<protein>
    <submittedName>
        <fullName evidence="7">(Perigord truffle) hypothetical protein</fullName>
    </submittedName>
</protein>
<dbReference type="PROSITE" id="PS51387">
    <property type="entry name" value="FAD_PCMH"/>
    <property type="match status" value="1"/>
</dbReference>
<organism evidence="7 8">
    <name type="scientific">Tuber melanosporum (strain Mel28)</name>
    <name type="common">Perigord black truffle</name>
    <dbReference type="NCBI Taxonomy" id="656061"/>
    <lineage>
        <taxon>Eukaryota</taxon>
        <taxon>Fungi</taxon>
        <taxon>Dikarya</taxon>
        <taxon>Ascomycota</taxon>
        <taxon>Pezizomycotina</taxon>
        <taxon>Pezizomycetes</taxon>
        <taxon>Pezizales</taxon>
        <taxon>Tuberaceae</taxon>
        <taxon>Tuber</taxon>
    </lineage>
</organism>
<evidence type="ECO:0000256" key="1">
    <source>
        <dbReference type="ARBA" id="ARBA00005466"/>
    </source>
</evidence>
<accession>D5GB99</accession>
<dbReference type="InterPro" id="IPR016166">
    <property type="entry name" value="FAD-bd_PCMH"/>
</dbReference>
<dbReference type="InterPro" id="IPR036318">
    <property type="entry name" value="FAD-bd_PCMH-like_sf"/>
</dbReference>
<dbReference type="SUPFAM" id="SSF56176">
    <property type="entry name" value="FAD-binding/transporter-associated domain-like"/>
    <property type="match status" value="1"/>
</dbReference>
<feature type="signal peptide" evidence="5">
    <location>
        <begin position="1"/>
        <end position="24"/>
    </location>
</feature>